<organism evidence="1 2">
    <name type="scientific">Shuttleworthella satelles DSM 14600</name>
    <dbReference type="NCBI Taxonomy" id="626523"/>
    <lineage>
        <taxon>Bacteria</taxon>
        <taxon>Bacillati</taxon>
        <taxon>Bacillota</taxon>
        <taxon>Clostridia</taxon>
        <taxon>Lachnospirales</taxon>
        <taxon>Lachnospiraceae</taxon>
        <taxon>Shuttleworthella</taxon>
    </lineage>
</organism>
<accession>C4GCR1</accession>
<dbReference type="AlphaFoldDB" id="C4GCR1"/>
<gene>
    <name evidence="1" type="ORF">GCWU000342_01755</name>
</gene>
<name>C4GCR1_9FIRM</name>
<dbReference type="HOGENOM" id="CLU_3222042_0_0_9"/>
<comment type="caution">
    <text evidence="1">The sequence shown here is derived from an EMBL/GenBank/DDBJ whole genome shotgun (WGS) entry which is preliminary data.</text>
</comment>
<evidence type="ECO:0000313" key="2">
    <source>
        <dbReference type="Proteomes" id="UP000003494"/>
    </source>
</evidence>
<proteinExistence type="predicted"/>
<dbReference type="EMBL" id="ACIP02000004">
    <property type="protein sequence ID" value="EEP27761.1"/>
    <property type="molecule type" value="Genomic_DNA"/>
</dbReference>
<protein>
    <submittedName>
        <fullName evidence="1">Uncharacterized protein</fullName>
    </submittedName>
</protein>
<dbReference type="STRING" id="626523.GCWU000342_01755"/>
<keyword evidence="2" id="KW-1185">Reference proteome</keyword>
<sequence>MKDDRAHGVHKAHEMSTDKSIINDLAVNYLSNKMNKGSEIIRIY</sequence>
<dbReference type="Proteomes" id="UP000003494">
    <property type="component" value="Unassembled WGS sequence"/>
</dbReference>
<evidence type="ECO:0000313" key="1">
    <source>
        <dbReference type="EMBL" id="EEP27761.1"/>
    </source>
</evidence>
<reference evidence="1" key="1">
    <citation type="submission" date="2009-04" db="EMBL/GenBank/DDBJ databases">
        <authorList>
            <person name="Weinstock G."/>
            <person name="Sodergren E."/>
            <person name="Clifton S."/>
            <person name="Fulton L."/>
            <person name="Fulton B."/>
            <person name="Courtney L."/>
            <person name="Fronick C."/>
            <person name="Harrison M."/>
            <person name="Strong C."/>
            <person name="Farmer C."/>
            <person name="Delahaunty K."/>
            <person name="Markovic C."/>
            <person name="Hall O."/>
            <person name="Minx P."/>
            <person name="Tomlinson C."/>
            <person name="Mitreva M."/>
            <person name="Nelson J."/>
            <person name="Hou S."/>
            <person name="Wollam A."/>
            <person name="Pepin K.H."/>
            <person name="Johnson M."/>
            <person name="Bhonagiri V."/>
            <person name="Nash W.E."/>
            <person name="Warren W."/>
            <person name="Chinwalla A."/>
            <person name="Mardis E.R."/>
            <person name="Wilson R.K."/>
        </authorList>
    </citation>
    <scope>NUCLEOTIDE SEQUENCE [LARGE SCALE GENOMIC DNA]</scope>
    <source>
        <strain evidence="1">DSM 14600</strain>
    </source>
</reference>